<keyword evidence="3" id="KW-0540">Nuclease</keyword>
<name>A0A1A8SGB4_9TELE</name>
<evidence type="ECO:0000259" key="7">
    <source>
        <dbReference type="PROSITE" id="PS50879"/>
    </source>
</evidence>
<evidence type="ECO:0000256" key="5">
    <source>
        <dbReference type="ARBA" id="ARBA00022801"/>
    </source>
</evidence>
<dbReference type="Pfam" id="PF00075">
    <property type="entry name" value="RNase_H"/>
    <property type="match status" value="1"/>
</dbReference>
<keyword evidence="1" id="KW-0808">Transferase</keyword>
<reference evidence="8" key="2">
    <citation type="submission" date="2016-06" db="EMBL/GenBank/DDBJ databases">
        <title>The genome of a short-lived fish provides insights into sex chromosome evolution and the genetic control of aging.</title>
        <authorList>
            <person name="Reichwald K."/>
            <person name="Felder M."/>
            <person name="Petzold A."/>
            <person name="Koch P."/>
            <person name="Groth M."/>
            <person name="Platzer M."/>
        </authorList>
    </citation>
    <scope>NUCLEOTIDE SEQUENCE</scope>
    <source>
        <tissue evidence="8">Brain</tissue>
    </source>
</reference>
<keyword evidence="4" id="KW-0255">Endonuclease</keyword>
<evidence type="ECO:0000313" key="8">
    <source>
        <dbReference type="EMBL" id="SBS17272.1"/>
    </source>
</evidence>
<proteinExistence type="predicted"/>
<dbReference type="InterPro" id="IPR036397">
    <property type="entry name" value="RNaseH_sf"/>
</dbReference>
<dbReference type="InterPro" id="IPR002156">
    <property type="entry name" value="RNaseH_domain"/>
</dbReference>
<evidence type="ECO:0000256" key="4">
    <source>
        <dbReference type="ARBA" id="ARBA00022759"/>
    </source>
</evidence>
<dbReference type="AlphaFoldDB" id="A0A1A8SGB4"/>
<keyword evidence="6" id="KW-0695">RNA-directed DNA polymerase</keyword>
<keyword evidence="5" id="KW-0378">Hydrolase</keyword>
<organism evidence="8">
    <name type="scientific">Nothobranchius rachovii</name>
    <name type="common">bluefin notho</name>
    <dbReference type="NCBI Taxonomy" id="451742"/>
    <lineage>
        <taxon>Eukaryota</taxon>
        <taxon>Metazoa</taxon>
        <taxon>Chordata</taxon>
        <taxon>Craniata</taxon>
        <taxon>Vertebrata</taxon>
        <taxon>Euteleostomi</taxon>
        <taxon>Actinopterygii</taxon>
        <taxon>Neopterygii</taxon>
        <taxon>Teleostei</taxon>
        <taxon>Neoteleostei</taxon>
        <taxon>Acanthomorphata</taxon>
        <taxon>Ovalentaria</taxon>
        <taxon>Atherinomorphae</taxon>
        <taxon>Cyprinodontiformes</taxon>
        <taxon>Nothobranchiidae</taxon>
        <taxon>Nothobranchius</taxon>
    </lineage>
</organism>
<evidence type="ECO:0000256" key="6">
    <source>
        <dbReference type="ARBA" id="ARBA00022918"/>
    </source>
</evidence>
<dbReference type="PANTHER" id="PTHR41694:SF3">
    <property type="entry name" value="RNA-DIRECTED DNA POLYMERASE-RELATED"/>
    <property type="match status" value="1"/>
</dbReference>
<feature type="non-terminal residue" evidence="8">
    <location>
        <position position="391"/>
    </location>
</feature>
<dbReference type="PROSITE" id="PS50879">
    <property type="entry name" value="RNASE_H_1"/>
    <property type="match status" value="1"/>
</dbReference>
<dbReference type="SUPFAM" id="SSF53098">
    <property type="entry name" value="Ribonuclease H-like"/>
    <property type="match status" value="1"/>
</dbReference>
<feature type="domain" description="RNase H type-1" evidence="7">
    <location>
        <begin position="131"/>
        <end position="285"/>
    </location>
</feature>
<dbReference type="PANTHER" id="PTHR41694">
    <property type="entry name" value="ENDOGENOUS RETROVIRUS GROUP K MEMBER POL PROTEIN"/>
    <property type="match status" value="1"/>
</dbReference>
<dbReference type="GO" id="GO:0004523">
    <property type="term" value="F:RNA-DNA hybrid ribonuclease activity"/>
    <property type="evidence" value="ECO:0007669"/>
    <property type="project" value="InterPro"/>
</dbReference>
<dbReference type="EMBL" id="HAEI01014803">
    <property type="protein sequence ID" value="SBS17272.1"/>
    <property type="molecule type" value="Transcribed_RNA"/>
</dbReference>
<sequence length="391" mass="44027">MADTESLWLLTTQLECERYFLTEVGELRSARLADGSDIDFQPVFSDKMPALCTPAPKDASWLCMLDLVELVQNSLSDFTHPASLVPDHDFQVVVRGAVVNVNREMDRIVQRALIHEQQEALLRQELQTINFAKEIRMIVDCTKRHGRTQNDVMAFWAWIKYVHNKKTSQRKGRIAGSAQKAELTAVLEAMVQHVRTHGKSPALIITDSEWVCKGVNNELPTWEKHGMTKGQSGGPVKFTDEWALIANCLRKGNFQVRHQPAHTLSDTSAARGNAEVDKLVQARMVRLVLHDSAESDHELVKKLQILGHPGFQRLKKWCLQNAVCIPHLDSVLRDVKSNCALCLELGKQPTEKVVGDRIGPEGLTSVSCDIGELKRTRRGNKYFLVVKRKQG</sequence>
<keyword evidence="2" id="KW-0548">Nucleotidyltransferase</keyword>
<reference evidence="8" key="1">
    <citation type="submission" date="2016-05" db="EMBL/GenBank/DDBJ databases">
        <authorList>
            <person name="Lavstsen T."/>
            <person name="Jespersen J.S."/>
        </authorList>
    </citation>
    <scope>NUCLEOTIDE SEQUENCE</scope>
    <source>
        <tissue evidence="8">Brain</tissue>
    </source>
</reference>
<accession>A0A1A8SGB4</accession>
<protein>
    <recommendedName>
        <fullName evidence="7">RNase H type-1 domain-containing protein</fullName>
    </recommendedName>
</protein>
<evidence type="ECO:0000256" key="2">
    <source>
        <dbReference type="ARBA" id="ARBA00022695"/>
    </source>
</evidence>
<dbReference type="GO" id="GO:0003964">
    <property type="term" value="F:RNA-directed DNA polymerase activity"/>
    <property type="evidence" value="ECO:0007669"/>
    <property type="project" value="UniProtKB-KW"/>
</dbReference>
<gene>
    <name evidence="8" type="primary">BX927253.1</name>
</gene>
<evidence type="ECO:0000256" key="1">
    <source>
        <dbReference type="ARBA" id="ARBA00022679"/>
    </source>
</evidence>
<dbReference type="Gene3D" id="3.30.420.10">
    <property type="entry name" value="Ribonuclease H-like superfamily/Ribonuclease H"/>
    <property type="match status" value="1"/>
</dbReference>
<dbReference type="InterPro" id="IPR012337">
    <property type="entry name" value="RNaseH-like_sf"/>
</dbReference>
<dbReference type="GO" id="GO:0035613">
    <property type="term" value="F:RNA stem-loop binding"/>
    <property type="evidence" value="ECO:0007669"/>
    <property type="project" value="TreeGrafter"/>
</dbReference>
<evidence type="ECO:0000256" key="3">
    <source>
        <dbReference type="ARBA" id="ARBA00022722"/>
    </source>
</evidence>